<evidence type="ECO:0000313" key="3">
    <source>
        <dbReference type="Proteomes" id="UP001164020"/>
    </source>
</evidence>
<sequence>MSAADSTAAGPASGEAMAISAPGDQRRKMSSRRATSASPALRWSGLTS</sequence>
<dbReference type="EMBL" id="CP114029">
    <property type="protein sequence ID" value="WAP67356.1"/>
    <property type="molecule type" value="Genomic_DNA"/>
</dbReference>
<gene>
    <name evidence="2" type="ORF">OH818_17625</name>
</gene>
<keyword evidence="3" id="KW-1185">Reference proteome</keyword>
<accession>A0ABY7BWN9</accession>
<reference evidence="2" key="1">
    <citation type="submission" date="2022-12" db="EMBL/GenBank/DDBJ databases">
        <title>Jiella pelagia sp. nov., isolated from phosphonate enriched culture of Northwest Pacific surface seawater.</title>
        <authorList>
            <person name="Shin D.Y."/>
            <person name="Hwang C.Y."/>
        </authorList>
    </citation>
    <scope>NUCLEOTIDE SEQUENCE</scope>
    <source>
        <strain evidence="2">HL-NP1</strain>
    </source>
</reference>
<name>A0ABY7BWN9_9HYPH</name>
<feature type="region of interest" description="Disordered" evidence="1">
    <location>
        <begin position="1"/>
        <end position="48"/>
    </location>
</feature>
<organism evidence="2 3">
    <name type="scientific">Jiella pelagia</name>
    <dbReference type="NCBI Taxonomy" id="2986949"/>
    <lineage>
        <taxon>Bacteria</taxon>
        <taxon>Pseudomonadati</taxon>
        <taxon>Pseudomonadota</taxon>
        <taxon>Alphaproteobacteria</taxon>
        <taxon>Hyphomicrobiales</taxon>
        <taxon>Aurantimonadaceae</taxon>
        <taxon>Jiella</taxon>
    </lineage>
</organism>
<dbReference type="RefSeq" id="WP_268879813.1">
    <property type="nucleotide sequence ID" value="NZ_CP114029.1"/>
</dbReference>
<evidence type="ECO:0000256" key="1">
    <source>
        <dbReference type="SAM" id="MobiDB-lite"/>
    </source>
</evidence>
<dbReference type="Proteomes" id="UP001164020">
    <property type="component" value="Chromosome"/>
</dbReference>
<protein>
    <submittedName>
        <fullName evidence="2">Uncharacterized protein</fullName>
    </submittedName>
</protein>
<evidence type="ECO:0000313" key="2">
    <source>
        <dbReference type="EMBL" id="WAP67356.1"/>
    </source>
</evidence>
<proteinExistence type="predicted"/>